<dbReference type="SUPFAM" id="SSF69754">
    <property type="entry name" value="Ribosome binding protein Y (YfiA homologue)"/>
    <property type="match status" value="1"/>
</dbReference>
<dbReference type="Proteomes" id="UP000198356">
    <property type="component" value="Unassembled WGS sequence"/>
</dbReference>
<dbReference type="InterPro" id="IPR003489">
    <property type="entry name" value="RHF/RaiA"/>
</dbReference>
<evidence type="ECO:0000313" key="6">
    <source>
        <dbReference type="Proteomes" id="UP000198356"/>
    </source>
</evidence>
<keyword evidence="6" id="KW-1185">Reference proteome</keyword>
<feature type="region of interest" description="Disordered" evidence="4">
    <location>
        <begin position="85"/>
        <end position="109"/>
    </location>
</feature>
<dbReference type="EMBL" id="FZOU01000001">
    <property type="protein sequence ID" value="SNS43790.1"/>
    <property type="molecule type" value="Genomic_DNA"/>
</dbReference>
<sequence>MAVEYTGRHTTVTVKLKKQAEAGLAQIGKLGGCIVSAHVILTVDKYRQIAEITANCKSQALVATCEASEMSVALHDALAKIEQQVVRHKQKKSTTTRHPKTDLKAKQAEAEPVRVVRTTSLKPLAETRNGHRTVGRKPVPVSVHSTVDRHLTRTTNGLADRPMSIEQAVKESDLRDRDVFVFRDLAGIALVLHRTRQGGMELIEVPASA</sequence>
<name>A0A239EGA8_9BACT</name>
<dbReference type="AlphaFoldDB" id="A0A239EGA8"/>
<dbReference type="CDD" id="cd00552">
    <property type="entry name" value="RaiA"/>
    <property type="match status" value="1"/>
</dbReference>
<keyword evidence="1" id="KW-0810">Translation regulation</keyword>
<dbReference type="InterPro" id="IPR038416">
    <property type="entry name" value="Ribosom_S30AE_C_sf"/>
</dbReference>
<gene>
    <name evidence="5" type="ORF">SAMN05421770_101970</name>
</gene>
<evidence type="ECO:0000256" key="1">
    <source>
        <dbReference type="ARBA" id="ARBA00022845"/>
    </source>
</evidence>
<feature type="compositionally biased region" description="Basic and acidic residues" evidence="4">
    <location>
        <begin position="99"/>
        <end position="109"/>
    </location>
</feature>
<dbReference type="Gene3D" id="3.30.160.100">
    <property type="entry name" value="Ribosome hibernation promotion factor-like"/>
    <property type="match status" value="1"/>
</dbReference>
<dbReference type="NCBIfam" id="TIGR00741">
    <property type="entry name" value="yfiA"/>
    <property type="match status" value="1"/>
</dbReference>
<proteinExistence type="predicted"/>
<accession>A0A239EGA8</accession>
<dbReference type="Gene3D" id="3.30.505.50">
    <property type="entry name" value="Sigma 54 modulation/S30EA ribosomal protein, C-terminal domain"/>
    <property type="match status" value="1"/>
</dbReference>
<dbReference type="GO" id="GO:0022627">
    <property type="term" value="C:cytosolic small ribosomal subunit"/>
    <property type="evidence" value="ECO:0007669"/>
    <property type="project" value="TreeGrafter"/>
</dbReference>
<dbReference type="Pfam" id="PF02482">
    <property type="entry name" value="Ribosomal_S30AE"/>
    <property type="match status" value="1"/>
</dbReference>
<evidence type="ECO:0000313" key="5">
    <source>
        <dbReference type="EMBL" id="SNS43790.1"/>
    </source>
</evidence>
<evidence type="ECO:0000256" key="2">
    <source>
        <dbReference type="ARBA" id="ARBA00038695"/>
    </source>
</evidence>
<dbReference type="InterPro" id="IPR050574">
    <property type="entry name" value="HPF/YfiA_ribosome-assoc"/>
</dbReference>
<protein>
    <recommendedName>
        <fullName evidence="3">Ribosome hibernation promoting factor</fullName>
    </recommendedName>
</protein>
<dbReference type="RefSeq" id="WP_089407221.1">
    <property type="nucleotide sequence ID" value="NZ_FZOU01000001.1"/>
</dbReference>
<organism evidence="5 6">
    <name type="scientific">Granulicella rosea</name>
    <dbReference type="NCBI Taxonomy" id="474952"/>
    <lineage>
        <taxon>Bacteria</taxon>
        <taxon>Pseudomonadati</taxon>
        <taxon>Acidobacteriota</taxon>
        <taxon>Terriglobia</taxon>
        <taxon>Terriglobales</taxon>
        <taxon>Acidobacteriaceae</taxon>
        <taxon>Granulicella</taxon>
    </lineage>
</organism>
<dbReference type="InterPro" id="IPR036567">
    <property type="entry name" value="RHF-like"/>
</dbReference>
<dbReference type="PANTHER" id="PTHR33231">
    <property type="entry name" value="30S RIBOSOMAL PROTEIN"/>
    <property type="match status" value="1"/>
</dbReference>
<comment type="subunit">
    <text evidence="2">Associates exclusively with 100S ribosomes, which are dimers of 70S ribosomes.</text>
</comment>
<dbReference type="PANTHER" id="PTHR33231:SF1">
    <property type="entry name" value="30S RIBOSOMAL PROTEIN"/>
    <property type="match status" value="1"/>
</dbReference>
<evidence type="ECO:0000256" key="3">
    <source>
        <dbReference type="ARBA" id="ARBA00041148"/>
    </source>
</evidence>
<feature type="compositionally biased region" description="Basic residues" evidence="4">
    <location>
        <begin position="86"/>
        <end position="98"/>
    </location>
</feature>
<dbReference type="OrthoDB" id="115350at2"/>
<dbReference type="GO" id="GO:0043024">
    <property type="term" value="F:ribosomal small subunit binding"/>
    <property type="evidence" value="ECO:0007669"/>
    <property type="project" value="TreeGrafter"/>
</dbReference>
<evidence type="ECO:0000256" key="4">
    <source>
        <dbReference type="SAM" id="MobiDB-lite"/>
    </source>
</evidence>
<dbReference type="GO" id="GO:0045900">
    <property type="term" value="P:negative regulation of translational elongation"/>
    <property type="evidence" value="ECO:0007669"/>
    <property type="project" value="TreeGrafter"/>
</dbReference>
<reference evidence="5 6" key="1">
    <citation type="submission" date="2017-06" db="EMBL/GenBank/DDBJ databases">
        <authorList>
            <person name="Kim H.J."/>
            <person name="Triplett B.A."/>
        </authorList>
    </citation>
    <scope>NUCLEOTIDE SEQUENCE [LARGE SCALE GENOMIC DNA]</scope>
    <source>
        <strain evidence="5 6">DSM 18704</strain>
    </source>
</reference>